<dbReference type="PIRSF" id="PIRSF005739">
    <property type="entry name" value="O-mtase"/>
    <property type="match status" value="1"/>
</dbReference>
<comment type="caution">
    <text evidence="6">The sequence shown here is derived from an EMBL/GenBank/DDBJ whole genome shotgun (WGS) entry which is preliminary data.</text>
</comment>
<keyword evidence="2" id="KW-0808">Transferase</keyword>
<dbReference type="CDD" id="cd02440">
    <property type="entry name" value="AdoMet_MTases"/>
    <property type="match status" value="1"/>
</dbReference>
<keyword evidence="1 6" id="KW-0489">Methyltransferase</keyword>
<keyword evidence="7" id="KW-1185">Reference proteome</keyword>
<dbReference type="Gene3D" id="1.10.287.1350">
    <property type="match status" value="1"/>
</dbReference>
<dbReference type="InterPro" id="IPR029063">
    <property type="entry name" value="SAM-dependent_MTases_sf"/>
</dbReference>
<dbReference type="InterPro" id="IPR001077">
    <property type="entry name" value="COMT_C"/>
</dbReference>
<evidence type="ECO:0000256" key="2">
    <source>
        <dbReference type="ARBA" id="ARBA00022679"/>
    </source>
</evidence>
<evidence type="ECO:0000259" key="4">
    <source>
        <dbReference type="Pfam" id="PF00891"/>
    </source>
</evidence>
<evidence type="ECO:0000313" key="7">
    <source>
        <dbReference type="Proteomes" id="UP001596060"/>
    </source>
</evidence>
<dbReference type="Gene3D" id="3.40.50.150">
    <property type="entry name" value="Vaccinia Virus protein VP39"/>
    <property type="match status" value="1"/>
</dbReference>
<dbReference type="Proteomes" id="UP001596060">
    <property type="component" value="Unassembled WGS sequence"/>
</dbReference>
<gene>
    <name evidence="6" type="ORF">ACFPN9_10760</name>
</gene>
<dbReference type="InterPro" id="IPR036388">
    <property type="entry name" value="WH-like_DNA-bd_sf"/>
</dbReference>
<dbReference type="GO" id="GO:0008168">
    <property type="term" value="F:methyltransferase activity"/>
    <property type="evidence" value="ECO:0007669"/>
    <property type="project" value="UniProtKB-KW"/>
</dbReference>
<keyword evidence="3" id="KW-0949">S-adenosyl-L-methionine</keyword>
<dbReference type="InterPro" id="IPR012967">
    <property type="entry name" value="COMT_dimerisation"/>
</dbReference>
<reference evidence="7" key="1">
    <citation type="journal article" date="2019" name="Int. J. Syst. Evol. Microbiol.">
        <title>The Global Catalogue of Microorganisms (GCM) 10K type strain sequencing project: providing services to taxonomists for standard genome sequencing and annotation.</title>
        <authorList>
            <consortium name="The Broad Institute Genomics Platform"/>
            <consortium name="The Broad Institute Genome Sequencing Center for Infectious Disease"/>
            <person name="Wu L."/>
            <person name="Ma J."/>
        </authorList>
    </citation>
    <scope>NUCLEOTIDE SEQUENCE [LARGE SCALE GENOMIC DNA]</scope>
    <source>
        <strain evidence="7">CCUG 43117</strain>
    </source>
</reference>
<dbReference type="Pfam" id="PF08100">
    <property type="entry name" value="Dimerisation"/>
    <property type="match status" value="1"/>
</dbReference>
<organism evidence="6 7">
    <name type="scientific">Bosea massiliensis</name>
    <dbReference type="NCBI Taxonomy" id="151419"/>
    <lineage>
        <taxon>Bacteria</taxon>
        <taxon>Pseudomonadati</taxon>
        <taxon>Pseudomonadota</taxon>
        <taxon>Alphaproteobacteria</taxon>
        <taxon>Hyphomicrobiales</taxon>
        <taxon>Boseaceae</taxon>
        <taxon>Bosea</taxon>
    </lineage>
</organism>
<dbReference type="EMBL" id="JBHSLU010000022">
    <property type="protein sequence ID" value="MFC5505740.1"/>
    <property type="molecule type" value="Genomic_DNA"/>
</dbReference>
<evidence type="ECO:0000256" key="3">
    <source>
        <dbReference type="ARBA" id="ARBA00022691"/>
    </source>
</evidence>
<dbReference type="InterPro" id="IPR036390">
    <property type="entry name" value="WH_DNA-bd_sf"/>
</dbReference>
<dbReference type="Pfam" id="PF00891">
    <property type="entry name" value="Methyltransf_2"/>
    <property type="match status" value="1"/>
</dbReference>
<dbReference type="PANTHER" id="PTHR43712">
    <property type="entry name" value="PUTATIVE (AFU_ORTHOLOGUE AFUA_4G14580)-RELATED"/>
    <property type="match status" value="1"/>
</dbReference>
<protein>
    <submittedName>
        <fullName evidence="6">Methyltransferase</fullName>
    </submittedName>
</protein>
<accession>A0ABW0P029</accession>
<feature type="domain" description="O-methyltransferase dimerisation" evidence="5">
    <location>
        <begin position="57"/>
        <end position="132"/>
    </location>
</feature>
<dbReference type="SUPFAM" id="SSF53335">
    <property type="entry name" value="S-adenosyl-L-methionine-dependent methyltransferases"/>
    <property type="match status" value="1"/>
</dbReference>
<evidence type="ECO:0000256" key="1">
    <source>
        <dbReference type="ARBA" id="ARBA00022603"/>
    </source>
</evidence>
<dbReference type="PANTHER" id="PTHR43712:SF2">
    <property type="entry name" value="O-METHYLTRANSFERASE CICE"/>
    <property type="match status" value="1"/>
</dbReference>
<evidence type="ECO:0000313" key="6">
    <source>
        <dbReference type="EMBL" id="MFC5505740.1"/>
    </source>
</evidence>
<dbReference type="InterPro" id="IPR016461">
    <property type="entry name" value="COMT-like"/>
</dbReference>
<dbReference type="GO" id="GO:0032259">
    <property type="term" value="P:methylation"/>
    <property type="evidence" value="ECO:0007669"/>
    <property type="project" value="UniProtKB-KW"/>
</dbReference>
<name>A0ABW0P029_9HYPH</name>
<dbReference type="Gene3D" id="1.10.10.10">
    <property type="entry name" value="Winged helix-like DNA-binding domain superfamily/Winged helix DNA-binding domain"/>
    <property type="match status" value="1"/>
</dbReference>
<sequence>MVPAAGPVAEPARPVSLADRLAGWRNRLVASPRFQRFAASFPLTRPIAQRQSQALFDLCAGFVYAQVLQACIQLDLFRILNEAPRSAAELAPRLSLTEAATERLLGAAAALDLVERRSGGRYGLAMLGAALLGNPGVGAMIAHHRLLYDDLADPLALLRGENGPTALSGYWAYATAERPAAAPPADVAAYSALMAQSQHFVADDILAAYDFSQHRRILDVGGGEGAFLCRVAAQAAAPALMLFDLPAVAERARLRFAAEGLSLRAEVAGGDMHRESLPGGADLATLVRVLHDHDDAAVRALLRRVRAALAPGGTLLIAEPMAGSPATRRMAEAYFAFYLLAMGSGRARSPAELTVFLREAGFSDIRSLRTRRPLLTGGLTARAA</sequence>
<dbReference type="PROSITE" id="PS51683">
    <property type="entry name" value="SAM_OMT_II"/>
    <property type="match status" value="1"/>
</dbReference>
<dbReference type="SUPFAM" id="SSF46785">
    <property type="entry name" value="Winged helix' DNA-binding domain"/>
    <property type="match status" value="1"/>
</dbReference>
<proteinExistence type="predicted"/>
<feature type="domain" description="O-methyltransferase C-terminal" evidence="4">
    <location>
        <begin position="186"/>
        <end position="363"/>
    </location>
</feature>
<evidence type="ECO:0000259" key="5">
    <source>
        <dbReference type="Pfam" id="PF08100"/>
    </source>
</evidence>
<dbReference type="RefSeq" id="WP_348626288.1">
    <property type="nucleotide sequence ID" value="NZ_JBHSLU010000022.1"/>
</dbReference>